<feature type="compositionally biased region" description="Low complexity" evidence="1">
    <location>
        <begin position="359"/>
        <end position="377"/>
    </location>
</feature>
<feature type="region of interest" description="Disordered" evidence="1">
    <location>
        <begin position="331"/>
        <end position="570"/>
    </location>
</feature>
<keyword evidence="4" id="KW-1185">Reference proteome</keyword>
<comment type="caution">
    <text evidence="3">The sequence shown here is derived from an EMBL/GenBank/DDBJ whole genome shotgun (WGS) entry which is preliminary data.</text>
</comment>
<feature type="transmembrane region" description="Helical" evidence="2">
    <location>
        <begin position="269"/>
        <end position="292"/>
    </location>
</feature>
<feature type="compositionally biased region" description="Basic and acidic residues" evidence="1">
    <location>
        <begin position="247"/>
        <end position="256"/>
    </location>
</feature>
<evidence type="ECO:0000313" key="4">
    <source>
        <dbReference type="Proteomes" id="UP001501586"/>
    </source>
</evidence>
<dbReference type="Proteomes" id="UP001501586">
    <property type="component" value="Unassembled WGS sequence"/>
</dbReference>
<protein>
    <submittedName>
        <fullName evidence="3">Uncharacterized protein</fullName>
    </submittedName>
</protein>
<dbReference type="RefSeq" id="WP_236864519.1">
    <property type="nucleotide sequence ID" value="NZ_BAABAZ010000004.1"/>
</dbReference>
<feature type="region of interest" description="Disordered" evidence="1">
    <location>
        <begin position="132"/>
        <end position="161"/>
    </location>
</feature>
<organism evidence="3 4">
    <name type="scientific">Brevibacterium daeguense</name>
    <dbReference type="NCBI Taxonomy" id="909936"/>
    <lineage>
        <taxon>Bacteria</taxon>
        <taxon>Bacillati</taxon>
        <taxon>Actinomycetota</taxon>
        <taxon>Actinomycetes</taxon>
        <taxon>Micrococcales</taxon>
        <taxon>Brevibacteriaceae</taxon>
        <taxon>Brevibacterium</taxon>
    </lineage>
</organism>
<feature type="compositionally biased region" description="Basic and acidic residues" evidence="1">
    <location>
        <begin position="391"/>
        <end position="400"/>
    </location>
</feature>
<feature type="compositionally biased region" description="Low complexity" evidence="1">
    <location>
        <begin position="450"/>
        <end position="461"/>
    </location>
</feature>
<sequence length="657" mass="68351">MDTSITIALVVGVLFVFTLPSLLRRIDGAAQRTEIDQIPAAAHPCEPAAPASCSTPAEGPSLFAGSREAASYQPPMLVPVTDEAPELHLVRETPALSVIDGQNASEQAEQQAAEFVPLPVAVGQHYSAHQYTAHHDQMDTPMKSSQSSHVPGAPMSQHTKREFPAHLRSRLTDAQSFAGSTGSAGPGADGSRAAAVGSTGSSSGARPESEAATPRVSGRSARHAQETRTGSSARGRSTARPAQQTSRADEAHEESAGEVGERIAQLKSVIPLISIVFLLVLAGSVVTAVLALFGAVPWAVPVLTVLLAAGCLFMVRSLNLRVRALRRELREATRDRGQAVSGSRTASGRSTAAETISGSASRARADASSQDTVAPRSAAERRAGAALAAAADRRRARTEPEPGASRPRAGSVSAEPAPASAAASAPASADTEAPSPDQRETVDLTAVREAVVAASKPAPSEAPEKPTMEKPAPGKPTMEKPAPGKPTMEKPTTSEAPAATGSHARTAAQTPTPRSAGNDDSTVRVQRAQRRPALSLGAEDAPAAPSRTNDPLAKRFAATGWNPTPVPKPTYVEAPVVERTQRQQVEPDVSSTSLPAHSKESLAEMFAEELGYRAELEDPVREDSGVSESALTHGRAAIGANRRGVGRIDDVLARRRA</sequence>
<evidence type="ECO:0000256" key="2">
    <source>
        <dbReference type="SAM" id="Phobius"/>
    </source>
</evidence>
<gene>
    <name evidence="3" type="ORF">GCM10022261_05960</name>
</gene>
<feature type="compositionally biased region" description="Polar residues" evidence="1">
    <location>
        <begin position="227"/>
        <end position="246"/>
    </location>
</feature>
<feature type="region of interest" description="Disordered" evidence="1">
    <location>
        <begin position="618"/>
        <end position="643"/>
    </location>
</feature>
<feature type="transmembrane region" description="Helical" evidence="2">
    <location>
        <begin position="6"/>
        <end position="23"/>
    </location>
</feature>
<feature type="compositionally biased region" description="Polar residues" evidence="1">
    <location>
        <begin position="507"/>
        <end position="524"/>
    </location>
</feature>
<evidence type="ECO:0000313" key="3">
    <source>
        <dbReference type="EMBL" id="GAA4283065.1"/>
    </source>
</evidence>
<accession>A0ABP8EGR9</accession>
<feature type="region of interest" description="Disordered" evidence="1">
    <location>
        <begin position="175"/>
        <end position="256"/>
    </location>
</feature>
<reference evidence="4" key="1">
    <citation type="journal article" date="2019" name="Int. J. Syst. Evol. Microbiol.">
        <title>The Global Catalogue of Microorganisms (GCM) 10K type strain sequencing project: providing services to taxonomists for standard genome sequencing and annotation.</title>
        <authorList>
            <consortium name="The Broad Institute Genomics Platform"/>
            <consortium name="The Broad Institute Genome Sequencing Center for Infectious Disease"/>
            <person name="Wu L."/>
            <person name="Ma J."/>
        </authorList>
    </citation>
    <scope>NUCLEOTIDE SEQUENCE [LARGE SCALE GENOMIC DNA]</scope>
    <source>
        <strain evidence="4">JCM 17458</strain>
    </source>
</reference>
<name>A0ABP8EGR9_9MICO</name>
<dbReference type="EMBL" id="BAABAZ010000004">
    <property type="protein sequence ID" value="GAA4283065.1"/>
    <property type="molecule type" value="Genomic_DNA"/>
</dbReference>
<keyword evidence="2" id="KW-1133">Transmembrane helix</keyword>
<feature type="compositionally biased region" description="Low complexity" evidence="1">
    <location>
        <begin position="413"/>
        <end position="436"/>
    </location>
</feature>
<feature type="compositionally biased region" description="Low complexity" evidence="1">
    <location>
        <begin position="190"/>
        <end position="205"/>
    </location>
</feature>
<keyword evidence="2" id="KW-0812">Transmembrane</keyword>
<feature type="compositionally biased region" description="Polar residues" evidence="1">
    <location>
        <begin position="340"/>
        <end position="358"/>
    </location>
</feature>
<keyword evidence="2" id="KW-0472">Membrane</keyword>
<evidence type="ECO:0000256" key="1">
    <source>
        <dbReference type="SAM" id="MobiDB-lite"/>
    </source>
</evidence>
<feature type="transmembrane region" description="Helical" evidence="2">
    <location>
        <begin position="298"/>
        <end position="318"/>
    </location>
</feature>
<proteinExistence type="predicted"/>